<dbReference type="PIRSF" id="PIRSF033101">
    <property type="entry name" value="UCP033101"/>
    <property type="match status" value="1"/>
</dbReference>
<keyword evidence="1" id="KW-0812">Transmembrane</keyword>
<feature type="transmembrane region" description="Helical" evidence="1">
    <location>
        <begin position="6"/>
        <end position="28"/>
    </location>
</feature>
<dbReference type="Pfam" id="PF10086">
    <property type="entry name" value="YhfC"/>
    <property type="match status" value="1"/>
</dbReference>
<name>A0ABS2Q4G2_9BACL</name>
<dbReference type="Proteomes" id="UP000808914">
    <property type="component" value="Unassembled WGS sequence"/>
</dbReference>
<feature type="transmembrane region" description="Helical" evidence="1">
    <location>
        <begin position="40"/>
        <end position="58"/>
    </location>
</feature>
<dbReference type="InterPro" id="IPR011397">
    <property type="entry name" value="YhfC"/>
</dbReference>
<feature type="transmembrane region" description="Helical" evidence="1">
    <location>
        <begin position="78"/>
        <end position="103"/>
    </location>
</feature>
<sequence>MVGSLTISSIIFMIVVSILVPIGSLIYLKKRVTMIPWKPVLIGVLIFIVFSQMLEKFLNVYILNINPYTSAWFNNPYLYALYGGLAAGIFEELGRFIGFYYLLKNDREWKHGIAYGIGHGGIESILIGVFGGIQFLTLSFLINSGQFNTLLNLHDKSDSSLLMIKEHLINQPTFFLLGGIERIFSFVIQLSLSLLVLYAIRNKKIRFLLYAILIHTSVDFFALISQKFQLSPFFVEGILFIMMIFSWIHIIKSKLWFSKTSAGNSNNQSL</sequence>
<feature type="transmembrane region" description="Helical" evidence="1">
    <location>
        <begin position="230"/>
        <end position="251"/>
    </location>
</feature>
<proteinExistence type="predicted"/>
<evidence type="ECO:0000313" key="3">
    <source>
        <dbReference type="Proteomes" id="UP000808914"/>
    </source>
</evidence>
<feature type="transmembrane region" description="Helical" evidence="1">
    <location>
        <begin position="183"/>
        <end position="200"/>
    </location>
</feature>
<feature type="transmembrane region" description="Helical" evidence="1">
    <location>
        <begin position="207"/>
        <end position="224"/>
    </location>
</feature>
<dbReference type="RefSeq" id="WP_205004461.1">
    <property type="nucleotide sequence ID" value="NZ_JBHLTV010000014.1"/>
</dbReference>
<evidence type="ECO:0000256" key="1">
    <source>
        <dbReference type="SAM" id="Phobius"/>
    </source>
</evidence>
<feature type="transmembrane region" description="Helical" evidence="1">
    <location>
        <begin position="124"/>
        <end position="142"/>
    </location>
</feature>
<keyword evidence="1" id="KW-0472">Membrane</keyword>
<keyword evidence="3" id="KW-1185">Reference proteome</keyword>
<organism evidence="2 3">
    <name type="scientific">Scopulibacillus daqui</name>
    <dbReference type="NCBI Taxonomy" id="1469162"/>
    <lineage>
        <taxon>Bacteria</taxon>
        <taxon>Bacillati</taxon>
        <taxon>Bacillota</taxon>
        <taxon>Bacilli</taxon>
        <taxon>Bacillales</taxon>
        <taxon>Sporolactobacillaceae</taxon>
        <taxon>Scopulibacillus</taxon>
    </lineage>
</organism>
<comment type="caution">
    <text evidence="2">The sequence shown here is derived from an EMBL/GenBank/DDBJ whole genome shotgun (WGS) entry which is preliminary data.</text>
</comment>
<gene>
    <name evidence="2" type="ORF">JOD45_002809</name>
</gene>
<accession>A0ABS2Q4G2</accession>
<dbReference type="EMBL" id="JAFBER010000023">
    <property type="protein sequence ID" value="MBM7646579.1"/>
    <property type="molecule type" value="Genomic_DNA"/>
</dbReference>
<reference evidence="2 3" key="1">
    <citation type="submission" date="2021-01" db="EMBL/GenBank/DDBJ databases">
        <title>Genomic Encyclopedia of Type Strains, Phase IV (KMG-IV): sequencing the most valuable type-strain genomes for metagenomic binning, comparative biology and taxonomic classification.</title>
        <authorList>
            <person name="Goeker M."/>
        </authorList>
    </citation>
    <scope>NUCLEOTIDE SEQUENCE [LARGE SCALE GENOMIC DNA]</scope>
    <source>
        <strain evidence="2 3">DSM 28236</strain>
    </source>
</reference>
<evidence type="ECO:0000313" key="2">
    <source>
        <dbReference type="EMBL" id="MBM7646579.1"/>
    </source>
</evidence>
<protein>
    <submittedName>
        <fullName evidence="2">Membrane protein YhfC</fullName>
    </submittedName>
</protein>
<keyword evidence="1" id="KW-1133">Transmembrane helix</keyword>